<protein>
    <recommendedName>
        <fullName evidence="6">Transcription repressor</fullName>
    </recommendedName>
    <alternativeName>
        <fullName evidence="6">Ovate family protein</fullName>
    </alternativeName>
</protein>
<evidence type="ECO:0000256" key="2">
    <source>
        <dbReference type="ARBA" id="ARBA00022491"/>
    </source>
</evidence>
<name>A0AAN7RAG9_TRANT</name>
<evidence type="ECO:0000256" key="1">
    <source>
        <dbReference type="ARBA" id="ARBA00004123"/>
    </source>
</evidence>
<evidence type="ECO:0000256" key="3">
    <source>
        <dbReference type="ARBA" id="ARBA00023015"/>
    </source>
</evidence>
<dbReference type="EMBL" id="JAXQNO010000008">
    <property type="protein sequence ID" value="KAK4793276.1"/>
    <property type="molecule type" value="Genomic_DNA"/>
</dbReference>
<gene>
    <name evidence="9" type="ORF">SAY86_023711</name>
</gene>
<keyword evidence="4 6" id="KW-0804">Transcription</keyword>
<dbReference type="Pfam" id="PF04844">
    <property type="entry name" value="Ovate"/>
    <property type="match status" value="1"/>
</dbReference>
<accession>A0AAN7RAG9</accession>
<comment type="caution">
    <text evidence="9">The sequence shown here is derived from an EMBL/GenBank/DDBJ whole genome shotgun (WGS) entry which is preliminary data.</text>
</comment>
<dbReference type="InterPro" id="IPR038933">
    <property type="entry name" value="Ovate"/>
</dbReference>
<evidence type="ECO:0000256" key="4">
    <source>
        <dbReference type="ARBA" id="ARBA00023163"/>
    </source>
</evidence>
<comment type="subcellular location">
    <subcellularLocation>
        <location evidence="1 6">Nucleus</location>
    </subcellularLocation>
</comment>
<evidence type="ECO:0000313" key="10">
    <source>
        <dbReference type="Proteomes" id="UP001346149"/>
    </source>
</evidence>
<dbReference type="NCBIfam" id="TIGR01568">
    <property type="entry name" value="A_thal_3678"/>
    <property type="match status" value="1"/>
</dbReference>
<keyword evidence="10" id="KW-1185">Reference proteome</keyword>
<dbReference type="AlphaFoldDB" id="A0AAN7RAG9"/>
<comment type="function">
    <text evidence="6">Transcriptional repressor that regulates multiple aspects of plant growth and development.</text>
</comment>
<sequence>MGKHKMKVLRSMFSSRKSAETGHPPLEWASCKRPKTSSFRAAADDDGGMFKTINSVFIDPNVVDFDDHSPEDSWFTSTSESASHHSTESEDPDDKSIEALIRSVRSDRLFFEPHGDKSVVPLFRPFKESVVLAMDSKDPYVDFRTSMEEIVESGGIKEWDSLDELLAWYLRVNRKSNHEIIVEAFVDMLLGLNRGRRRNSNKKDTNVTSFSWVASSFSDDSDSSLKGKK</sequence>
<evidence type="ECO:0000256" key="5">
    <source>
        <dbReference type="ARBA" id="ARBA00023242"/>
    </source>
</evidence>
<dbReference type="PANTHER" id="PTHR33057:SF26">
    <property type="entry name" value="TRANSCRIPTION REPRESSOR OFP13"/>
    <property type="match status" value="1"/>
</dbReference>
<reference evidence="9 10" key="1">
    <citation type="journal article" date="2023" name="Hortic Res">
        <title>Pangenome of water caltrop reveals structural variations and asymmetric subgenome divergence after allopolyploidization.</title>
        <authorList>
            <person name="Zhang X."/>
            <person name="Chen Y."/>
            <person name="Wang L."/>
            <person name="Yuan Y."/>
            <person name="Fang M."/>
            <person name="Shi L."/>
            <person name="Lu R."/>
            <person name="Comes H.P."/>
            <person name="Ma Y."/>
            <person name="Chen Y."/>
            <person name="Huang G."/>
            <person name="Zhou Y."/>
            <person name="Zheng Z."/>
            <person name="Qiu Y."/>
        </authorList>
    </citation>
    <scope>NUCLEOTIDE SEQUENCE [LARGE SCALE GENOMIC DNA]</scope>
    <source>
        <strain evidence="9">F231</strain>
    </source>
</reference>
<proteinExistence type="predicted"/>
<organism evidence="9 10">
    <name type="scientific">Trapa natans</name>
    <name type="common">Water chestnut</name>
    <dbReference type="NCBI Taxonomy" id="22666"/>
    <lineage>
        <taxon>Eukaryota</taxon>
        <taxon>Viridiplantae</taxon>
        <taxon>Streptophyta</taxon>
        <taxon>Embryophyta</taxon>
        <taxon>Tracheophyta</taxon>
        <taxon>Spermatophyta</taxon>
        <taxon>Magnoliopsida</taxon>
        <taxon>eudicotyledons</taxon>
        <taxon>Gunneridae</taxon>
        <taxon>Pentapetalae</taxon>
        <taxon>rosids</taxon>
        <taxon>malvids</taxon>
        <taxon>Myrtales</taxon>
        <taxon>Lythraceae</taxon>
        <taxon>Trapa</taxon>
    </lineage>
</organism>
<evidence type="ECO:0000313" key="9">
    <source>
        <dbReference type="EMBL" id="KAK4793276.1"/>
    </source>
</evidence>
<dbReference type="Proteomes" id="UP001346149">
    <property type="component" value="Unassembled WGS sequence"/>
</dbReference>
<dbReference type="InterPro" id="IPR006458">
    <property type="entry name" value="Ovate_C"/>
</dbReference>
<evidence type="ECO:0000256" key="6">
    <source>
        <dbReference type="RuleBase" id="RU367028"/>
    </source>
</evidence>
<keyword evidence="5 6" id="KW-0539">Nucleus</keyword>
<feature type="region of interest" description="Disordered" evidence="7">
    <location>
        <begin position="73"/>
        <end position="94"/>
    </location>
</feature>
<evidence type="ECO:0000259" key="8">
    <source>
        <dbReference type="PROSITE" id="PS51754"/>
    </source>
</evidence>
<dbReference type="PANTHER" id="PTHR33057">
    <property type="entry name" value="TRANSCRIPTION REPRESSOR OFP7-RELATED"/>
    <property type="match status" value="1"/>
</dbReference>
<dbReference type="GO" id="GO:0045892">
    <property type="term" value="P:negative regulation of DNA-templated transcription"/>
    <property type="evidence" value="ECO:0007669"/>
    <property type="project" value="UniProtKB-UniRule"/>
</dbReference>
<dbReference type="GO" id="GO:0005634">
    <property type="term" value="C:nucleus"/>
    <property type="evidence" value="ECO:0007669"/>
    <property type="project" value="UniProtKB-SubCell"/>
</dbReference>
<evidence type="ECO:0000256" key="7">
    <source>
        <dbReference type="SAM" id="MobiDB-lite"/>
    </source>
</evidence>
<keyword evidence="2 6" id="KW-0678">Repressor</keyword>
<dbReference type="PROSITE" id="PS51754">
    <property type="entry name" value="OVATE"/>
    <property type="match status" value="1"/>
</dbReference>
<feature type="domain" description="OVATE" evidence="8">
    <location>
        <begin position="132"/>
        <end position="191"/>
    </location>
</feature>
<keyword evidence="3 6" id="KW-0805">Transcription regulation</keyword>